<evidence type="ECO:0000256" key="8">
    <source>
        <dbReference type="SAM" id="Phobius"/>
    </source>
</evidence>
<dbReference type="Gene3D" id="3.30.450.20">
    <property type="entry name" value="PAS domain"/>
    <property type="match status" value="3"/>
</dbReference>
<dbReference type="InterPro" id="IPR036097">
    <property type="entry name" value="HisK_dim/P_sf"/>
</dbReference>
<dbReference type="Pfam" id="PF00989">
    <property type="entry name" value="PAS"/>
    <property type="match status" value="1"/>
</dbReference>
<dbReference type="InterPro" id="IPR005467">
    <property type="entry name" value="His_kinase_dom"/>
</dbReference>
<keyword evidence="14" id="KW-1185">Reference proteome</keyword>
<dbReference type="Pfam" id="PF00512">
    <property type="entry name" value="HisKA"/>
    <property type="match status" value="1"/>
</dbReference>
<evidence type="ECO:0000256" key="6">
    <source>
        <dbReference type="PROSITE-ProRule" id="PRU00169"/>
    </source>
</evidence>
<keyword evidence="5" id="KW-0418">Kinase</keyword>
<dbReference type="PROSITE" id="PS50110">
    <property type="entry name" value="RESPONSE_REGULATORY"/>
    <property type="match status" value="1"/>
</dbReference>
<keyword evidence="3 6" id="KW-0597">Phosphoprotein</keyword>
<feature type="domain" description="PAS" evidence="11">
    <location>
        <begin position="194"/>
        <end position="240"/>
    </location>
</feature>
<dbReference type="Gene3D" id="1.10.287.130">
    <property type="match status" value="1"/>
</dbReference>
<dbReference type="SMART" id="SM00086">
    <property type="entry name" value="PAC"/>
    <property type="match status" value="2"/>
</dbReference>
<dbReference type="InterPro" id="IPR035965">
    <property type="entry name" value="PAS-like_dom_sf"/>
</dbReference>
<reference evidence="13 14" key="1">
    <citation type="journal article" date="2012" name="Int. J. Syst. Evol. Microbiol.">
        <title>Marinomonas hwangdonensis sp. nov., isolated from seawater.</title>
        <authorList>
            <person name="Jung Y.T."/>
            <person name="Oh T.K."/>
            <person name="Yoon J.H."/>
        </authorList>
    </citation>
    <scope>NUCLEOTIDE SEQUENCE [LARGE SCALE GENOMIC DNA]</scope>
    <source>
        <strain evidence="13 14">HDW-15</strain>
    </source>
</reference>
<dbReference type="InterPro" id="IPR011006">
    <property type="entry name" value="CheY-like_superfamily"/>
</dbReference>
<dbReference type="InterPro" id="IPR001610">
    <property type="entry name" value="PAC"/>
</dbReference>
<dbReference type="GO" id="GO:0000155">
    <property type="term" value="F:phosphorelay sensor kinase activity"/>
    <property type="evidence" value="ECO:0007669"/>
    <property type="project" value="InterPro"/>
</dbReference>
<dbReference type="GO" id="GO:0009927">
    <property type="term" value="F:histidine phosphotransfer kinase activity"/>
    <property type="evidence" value="ECO:0007669"/>
    <property type="project" value="TreeGrafter"/>
</dbReference>
<dbReference type="EC" id="2.7.13.3" evidence="2"/>
<dbReference type="SUPFAM" id="SSF55785">
    <property type="entry name" value="PYP-like sensor domain (PAS domain)"/>
    <property type="match status" value="2"/>
</dbReference>
<accession>A0A3M8Q9W1</accession>
<gene>
    <name evidence="13" type="ORF">EBI00_01820</name>
</gene>
<dbReference type="SMART" id="SM00388">
    <property type="entry name" value="HisKA"/>
    <property type="match status" value="1"/>
</dbReference>
<dbReference type="OrthoDB" id="9797243at2"/>
<dbReference type="SUPFAM" id="SSF52172">
    <property type="entry name" value="CheY-like"/>
    <property type="match status" value="1"/>
</dbReference>
<dbReference type="GO" id="GO:0005886">
    <property type="term" value="C:plasma membrane"/>
    <property type="evidence" value="ECO:0007669"/>
    <property type="project" value="TreeGrafter"/>
</dbReference>
<dbReference type="PANTHER" id="PTHR43047:SF72">
    <property type="entry name" value="OSMOSENSING HISTIDINE PROTEIN KINASE SLN1"/>
    <property type="match status" value="1"/>
</dbReference>
<dbReference type="PROSITE" id="PS50113">
    <property type="entry name" value="PAC"/>
    <property type="match status" value="1"/>
</dbReference>
<evidence type="ECO:0000259" key="12">
    <source>
        <dbReference type="PROSITE" id="PS50113"/>
    </source>
</evidence>
<dbReference type="PROSITE" id="PS50112">
    <property type="entry name" value="PAS"/>
    <property type="match status" value="1"/>
</dbReference>
<feature type="domain" description="Histidine kinase" evidence="9">
    <location>
        <begin position="464"/>
        <end position="679"/>
    </location>
</feature>
<evidence type="ECO:0000256" key="7">
    <source>
        <dbReference type="SAM" id="Coils"/>
    </source>
</evidence>
<dbReference type="Gene3D" id="3.30.565.10">
    <property type="entry name" value="Histidine kinase-like ATPase, C-terminal domain"/>
    <property type="match status" value="1"/>
</dbReference>
<keyword evidence="4" id="KW-0808">Transferase</keyword>
<dbReference type="InterPro" id="IPR013656">
    <property type="entry name" value="PAS_4"/>
</dbReference>
<dbReference type="AlphaFoldDB" id="A0A3M8Q9W1"/>
<dbReference type="InterPro" id="IPR003594">
    <property type="entry name" value="HATPase_dom"/>
</dbReference>
<dbReference type="PANTHER" id="PTHR43047">
    <property type="entry name" value="TWO-COMPONENT HISTIDINE PROTEIN KINASE"/>
    <property type="match status" value="1"/>
</dbReference>
<feature type="coiled-coil region" evidence="7">
    <location>
        <begin position="437"/>
        <end position="464"/>
    </location>
</feature>
<evidence type="ECO:0000259" key="10">
    <source>
        <dbReference type="PROSITE" id="PS50110"/>
    </source>
</evidence>
<feature type="transmembrane region" description="Helical" evidence="8">
    <location>
        <begin position="12"/>
        <end position="34"/>
    </location>
</feature>
<name>A0A3M8Q9W1_9GAMM</name>
<dbReference type="InterPro" id="IPR000014">
    <property type="entry name" value="PAS"/>
</dbReference>
<feature type="modified residue" description="4-aspartylphosphate" evidence="6">
    <location>
        <position position="753"/>
    </location>
</feature>
<evidence type="ECO:0000256" key="5">
    <source>
        <dbReference type="ARBA" id="ARBA00022777"/>
    </source>
</evidence>
<dbReference type="GO" id="GO:0006355">
    <property type="term" value="P:regulation of DNA-templated transcription"/>
    <property type="evidence" value="ECO:0007669"/>
    <property type="project" value="InterPro"/>
</dbReference>
<evidence type="ECO:0000256" key="1">
    <source>
        <dbReference type="ARBA" id="ARBA00000085"/>
    </source>
</evidence>
<keyword evidence="8" id="KW-0812">Transmembrane</keyword>
<comment type="caution">
    <text evidence="13">The sequence shown here is derived from an EMBL/GenBank/DDBJ whole genome shotgun (WGS) entry which is preliminary data.</text>
</comment>
<evidence type="ECO:0000313" key="14">
    <source>
        <dbReference type="Proteomes" id="UP000280507"/>
    </source>
</evidence>
<dbReference type="SMART" id="SM00387">
    <property type="entry name" value="HATPase_c"/>
    <property type="match status" value="1"/>
</dbReference>
<evidence type="ECO:0000256" key="2">
    <source>
        <dbReference type="ARBA" id="ARBA00012438"/>
    </source>
</evidence>
<dbReference type="NCBIfam" id="TIGR00229">
    <property type="entry name" value="sensory_box"/>
    <property type="match status" value="2"/>
</dbReference>
<keyword evidence="7" id="KW-0175">Coiled coil</keyword>
<dbReference type="SMART" id="SM00091">
    <property type="entry name" value="PAS"/>
    <property type="match status" value="3"/>
</dbReference>
<dbReference type="InterPro" id="IPR004358">
    <property type="entry name" value="Sig_transdc_His_kin-like_C"/>
</dbReference>
<dbReference type="PROSITE" id="PS50109">
    <property type="entry name" value="HIS_KIN"/>
    <property type="match status" value="1"/>
</dbReference>
<keyword evidence="8" id="KW-1133">Transmembrane helix</keyword>
<dbReference type="InterPro" id="IPR003661">
    <property type="entry name" value="HisK_dim/P_dom"/>
</dbReference>
<feature type="domain" description="Response regulatory" evidence="10">
    <location>
        <begin position="704"/>
        <end position="820"/>
    </location>
</feature>
<dbReference type="CDD" id="cd00130">
    <property type="entry name" value="PAS"/>
    <property type="match status" value="2"/>
</dbReference>
<dbReference type="CDD" id="cd17546">
    <property type="entry name" value="REC_hyHK_CKI1_RcsC-like"/>
    <property type="match status" value="1"/>
</dbReference>
<evidence type="ECO:0000313" key="13">
    <source>
        <dbReference type="EMBL" id="RNF52866.1"/>
    </source>
</evidence>
<dbReference type="Pfam" id="PF00072">
    <property type="entry name" value="Response_reg"/>
    <property type="match status" value="1"/>
</dbReference>
<organism evidence="13 14">
    <name type="scientific">Marinomonas hwangdonensis</name>
    <dbReference type="NCBI Taxonomy" id="1053647"/>
    <lineage>
        <taxon>Bacteria</taxon>
        <taxon>Pseudomonadati</taxon>
        <taxon>Pseudomonadota</taxon>
        <taxon>Gammaproteobacteria</taxon>
        <taxon>Oceanospirillales</taxon>
        <taxon>Oceanospirillaceae</taxon>
        <taxon>Marinomonas</taxon>
    </lineage>
</organism>
<dbReference type="InterPro" id="IPR000700">
    <property type="entry name" value="PAS-assoc_C"/>
</dbReference>
<dbReference type="SUPFAM" id="SSF47384">
    <property type="entry name" value="Homodimeric domain of signal transducing histidine kinase"/>
    <property type="match status" value="1"/>
</dbReference>
<dbReference type="SUPFAM" id="SSF55874">
    <property type="entry name" value="ATPase domain of HSP90 chaperone/DNA topoisomerase II/histidine kinase"/>
    <property type="match status" value="1"/>
</dbReference>
<comment type="catalytic activity">
    <reaction evidence="1">
        <text>ATP + protein L-histidine = ADP + protein N-phospho-L-histidine.</text>
        <dbReference type="EC" id="2.7.13.3"/>
    </reaction>
</comment>
<dbReference type="InterPro" id="IPR001789">
    <property type="entry name" value="Sig_transdc_resp-reg_receiver"/>
</dbReference>
<proteinExistence type="predicted"/>
<dbReference type="EMBL" id="RIZG01000001">
    <property type="protein sequence ID" value="RNF52866.1"/>
    <property type="molecule type" value="Genomic_DNA"/>
</dbReference>
<dbReference type="RefSeq" id="WP_123094207.1">
    <property type="nucleotide sequence ID" value="NZ_RIZG01000001.1"/>
</dbReference>
<dbReference type="InterPro" id="IPR036890">
    <property type="entry name" value="HATPase_C_sf"/>
</dbReference>
<protein>
    <recommendedName>
        <fullName evidence="2">histidine kinase</fullName>
        <ecNumber evidence="2">2.7.13.3</ecNumber>
    </recommendedName>
</protein>
<dbReference type="Pfam" id="PF02518">
    <property type="entry name" value="HATPase_c"/>
    <property type="match status" value="1"/>
</dbReference>
<evidence type="ECO:0000256" key="3">
    <source>
        <dbReference type="ARBA" id="ARBA00022553"/>
    </source>
</evidence>
<feature type="domain" description="PAC" evidence="12">
    <location>
        <begin position="394"/>
        <end position="446"/>
    </location>
</feature>
<evidence type="ECO:0000256" key="4">
    <source>
        <dbReference type="ARBA" id="ARBA00022679"/>
    </source>
</evidence>
<dbReference type="Gene3D" id="3.40.50.2300">
    <property type="match status" value="1"/>
</dbReference>
<evidence type="ECO:0000259" key="9">
    <source>
        <dbReference type="PROSITE" id="PS50109"/>
    </source>
</evidence>
<dbReference type="PRINTS" id="PR00344">
    <property type="entry name" value="BCTRLSENSOR"/>
</dbReference>
<dbReference type="InterPro" id="IPR013767">
    <property type="entry name" value="PAS_fold"/>
</dbReference>
<dbReference type="CDD" id="cd16922">
    <property type="entry name" value="HATPase_EvgS-ArcB-TorS-like"/>
    <property type="match status" value="1"/>
</dbReference>
<keyword evidence="8" id="KW-0472">Membrane</keyword>
<evidence type="ECO:0000259" key="11">
    <source>
        <dbReference type="PROSITE" id="PS50112"/>
    </source>
</evidence>
<sequence>MDIDLPTILHLLIVLFILTAFVLGVFQLGFLFRFKRLQRRYSRAILATNAGVWEWFPKTGRWYASPEFFQQLGFKEESTPKSLDDLLILISTEDQTRFKQWQSALLGSRQDTAPKSIRFTLSNTSLHTQTATSHKNDQEGVTNLKHYCLEMRGNVVRRDSRQRAHSVAGILEEISHLVATESALISAREEARRRELTLSILLDNIPDVVWSKDEQGRYLDCNKAFLDFNGFSIGEITGKNDQDLNLDGKGGYYQQRDQEAMQTGLTIYEQSWGQPKNGGEPRLFDVCRVPITGESSHFRGTLGVARDITERHLLINQLKLFKSFADNSAQGFAMATLDGEISYFNETIRSLLGVPEEANDAFLAELNHLEFYTEPTQRFLQETVIPYVKEKGVWQGELEAKSLDGRVFPTHETYFLLRDEEGKPISFGDVMNDISDQKHVSMQLEQAKEAAEQANQAKSQFLANMSHEIRTPLNAIIGYAQLIGEDNQLVDVSRTRFLSIATAGERLLALINDILDIARIESGRLVLHEQKMNLCREVNQIGRLFLGQAQSKELDLMVECDLDEDLLVWMDPVKFQQILTNLLGNAVKFTIKGYVKIVVRIEAERIQIVIEDTGPGIESALMEHLFTPFVQGKAGEASGGTGLGLALSTTLVKLMQGALSVTSSEGEGTQITVDLPLSRVNQNDAAEFNDQEAFLNMRLNDPIRVLVAEDDDWSRDILVSLLEKAGCQIIEAQDGEQAINAFRANLPDLVMTDIRMPNKSGIDLLQVIKQENPEQNIPVIAITASTLVHEQQELLDQGFWQVIAKPYQIEAIYKALVAHLDVHFVPLYDAKLNSDDEGKSLLSAHEEATGQPSASALRPLTSADWQPLLAAAQSGDMQTTEDVFYSLREALPKTQEKALKSAIDQFDLGLVETLIEQFQAS</sequence>
<dbReference type="Proteomes" id="UP000280507">
    <property type="component" value="Unassembled WGS sequence"/>
</dbReference>
<dbReference type="Pfam" id="PF08448">
    <property type="entry name" value="PAS_4"/>
    <property type="match status" value="1"/>
</dbReference>
<dbReference type="CDD" id="cd00082">
    <property type="entry name" value="HisKA"/>
    <property type="match status" value="1"/>
</dbReference>
<dbReference type="SMART" id="SM00448">
    <property type="entry name" value="REC"/>
    <property type="match status" value="1"/>
</dbReference>